<dbReference type="Pfam" id="PF01522">
    <property type="entry name" value="Polysacc_deac_1"/>
    <property type="match status" value="1"/>
</dbReference>
<dbReference type="PANTHER" id="PTHR10587:SF133">
    <property type="entry name" value="CHITIN DEACETYLASE 1-RELATED"/>
    <property type="match status" value="1"/>
</dbReference>
<dbReference type="InterPro" id="IPR050248">
    <property type="entry name" value="Polysacc_deacetylase_ArnD"/>
</dbReference>
<dbReference type="GO" id="GO:0016810">
    <property type="term" value="F:hydrolase activity, acting on carbon-nitrogen (but not peptide) bonds"/>
    <property type="evidence" value="ECO:0007669"/>
    <property type="project" value="InterPro"/>
</dbReference>
<dbReference type="GO" id="GO:0046872">
    <property type="term" value="F:metal ion binding"/>
    <property type="evidence" value="ECO:0007669"/>
    <property type="project" value="UniProtKB-KW"/>
</dbReference>
<evidence type="ECO:0000313" key="4">
    <source>
        <dbReference type="EMBL" id="QOS70093.1"/>
    </source>
</evidence>
<dbReference type="GO" id="GO:0005975">
    <property type="term" value="P:carbohydrate metabolic process"/>
    <property type="evidence" value="ECO:0007669"/>
    <property type="project" value="InterPro"/>
</dbReference>
<keyword evidence="1" id="KW-0479">Metal-binding</keyword>
<evidence type="ECO:0000259" key="3">
    <source>
        <dbReference type="PROSITE" id="PS51677"/>
    </source>
</evidence>
<name>A0A7M2A2P0_9ACTN</name>
<dbReference type="KEGG" id="egd:GS424_017275"/>
<dbReference type="AlphaFoldDB" id="A0A7M2A2P0"/>
<dbReference type="Proteomes" id="UP000478463">
    <property type="component" value="Chromosome"/>
</dbReference>
<organism evidence="4">
    <name type="scientific">Eggerthella guodeyinii</name>
    <dbReference type="NCBI Taxonomy" id="2690837"/>
    <lineage>
        <taxon>Bacteria</taxon>
        <taxon>Bacillati</taxon>
        <taxon>Actinomycetota</taxon>
        <taxon>Coriobacteriia</taxon>
        <taxon>Eggerthellales</taxon>
        <taxon>Eggerthellaceae</taxon>
        <taxon>Eggerthella</taxon>
    </lineage>
</organism>
<evidence type="ECO:0000256" key="2">
    <source>
        <dbReference type="ARBA" id="ARBA00022801"/>
    </source>
</evidence>
<dbReference type="CDD" id="cd10917">
    <property type="entry name" value="CE4_NodB_like_6s_7s"/>
    <property type="match status" value="1"/>
</dbReference>
<gene>
    <name evidence="4" type="ORF">GS424_017275</name>
</gene>
<keyword evidence="2" id="KW-0378">Hydrolase</keyword>
<dbReference type="EMBL" id="CP063310">
    <property type="protein sequence ID" value="QOS70093.1"/>
    <property type="molecule type" value="Genomic_DNA"/>
</dbReference>
<dbReference type="PANTHER" id="PTHR10587">
    <property type="entry name" value="GLYCOSYL TRANSFERASE-RELATED"/>
    <property type="match status" value="1"/>
</dbReference>
<dbReference type="InterPro" id="IPR011330">
    <property type="entry name" value="Glyco_hydro/deAcase_b/a-brl"/>
</dbReference>
<dbReference type="Gene3D" id="3.20.20.370">
    <property type="entry name" value="Glycoside hydrolase/deacetylase"/>
    <property type="match status" value="1"/>
</dbReference>
<proteinExistence type="predicted"/>
<feature type="domain" description="NodB homology" evidence="3">
    <location>
        <begin position="166"/>
        <end position="354"/>
    </location>
</feature>
<dbReference type="PROSITE" id="PS51677">
    <property type="entry name" value="NODB"/>
    <property type="match status" value="1"/>
</dbReference>
<evidence type="ECO:0000313" key="5">
    <source>
        <dbReference type="Proteomes" id="UP000478463"/>
    </source>
</evidence>
<accession>A0A7M2A2P0</accession>
<reference evidence="4" key="1">
    <citation type="submission" date="2020-10" db="EMBL/GenBank/DDBJ databases">
        <title>Eggerthella sp. nov., isolated from human feces.</title>
        <authorList>
            <person name="Yajun G."/>
        </authorList>
    </citation>
    <scope>NUCLEOTIDE SEQUENCE [LARGE SCALE GENOMIC DNA]</scope>
    <source>
        <strain evidence="4 5">HF-1101</strain>
    </source>
</reference>
<dbReference type="InterPro" id="IPR002509">
    <property type="entry name" value="NODB_dom"/>
</dbReference>
<sequence>MVAFGIGAYFVVQSLPASITLNGSSIDVGGSKTLSDALHASGIKPKPGDLVAVDGSVLEEGKGEPFHATINGEATTDINAKLASGDVVELGDGSPIEEPSETVEAAIPFTHEEEGRGPIHLIEGQGADGVKRTKTGSMSGIATEEVTQEPVNVVRRNVSPDVGDDKVVALTFDDGPWPETTAAVLDVLAENGAKATFFTVGNRIDGEGVDLVKRAAAEGHQICTHSYDHAAGDGQSVNLGYMKPEDQVAEVQKGYEAIEAATGAEASHVFRTPGGNYGEDVMRNIGPLISAEIGWNIDSQDWRKPGAGAIADQIKNAWPGAIVLMHDGGGDRSQTVEALKDALPYLKSQGYRFITMDELLSYPLS</sequence>
<dbReference type="GO" id="GO:0016020">
    <property type="term" value="C:membrane"/>
    <property type="evidence" value="ECO:0007669"/>
    <property type="project" value="TreeGrafter"/>
</dbReference>
<dbReference type="SUPFAM" id="SSF88713">
    <property type="entry name" value="Glycoside hydrolase/deacetylase"/>
    <property type="match status" value="1"/>
</dbReference>
<evidence type="ECO:0000256" key="1">
    <source>
        <dbReference type="ARBA" id="ARBA00022723"/>
    </source>
</evidence>
<protein>
    <submittedName>
        <fullName evidence="4">Polysaccharide deacetylase family protein</fullName>
    </submittedName>
</protein>